<dbReference type="EMBL" id="JALLPJ020000952">
    <property type="protein sequence ID" value="KAL3779148.1"/>
    <property type="molecule type" value="Genomic_DNA"/>
</dbReference>
<dbReference type="InterPro" id="IPR022025">
    <property type="entry name" value="Amidoligase_2"/>
</dbReference>
<comment type="caution">
    <text evidence="1">The sequence shown here is derived from an EMBL/GenBank/DDBJ whole genome shotgun (WGS) entry which is preliminary data.</text>
</comment>
<dbReference type="AlphaFoldDB" id="A0ABD3NUM5"/>
<dbReference type="PANTHER" id="PTHR36847:SF1">
    <property type="entry name" value="AMIDOLIGASE ENZYME"/>
    <property type="match status" value="1"/>
</dbReference>
<evidence type="ECO:0000313" key="2">
    <source>
        <dbReference type="Proteomes" id="UP001530400"/>
    </source>
</evidence>
<keyword evidence="2" id="KW-1185">Reference proteome</keyword>
<dbReference type="Proteomes" id="UP001530400">
    <property type="component" value="Unassembled WGS sequence"/>
</dbReference>
<name>A0ABD3NUM5_9STRA</name>
<sequence length="300" mass="33297">MRKRTEPFRPNEIAECNFGIELELSTSAHVSAGEVARVLGSHTSIDVKDLTEDFVQARNRTDICSKFELVSPVLAGGSGIAEIDQVLKALGTISSVEVGRSMGFHVHVDVSKFSCKELAKVCQNFLPIERAMDSFMPPSRREDVQQYCRSNEKVVESAALSNCETLAELASVMNPGEHPGVARYYKLNLQNLVTGRQPTIEFRQHSGTSNGSKIKNWVMFCVAFVHNSVKLDDASLMVTANDDDHLFEMIMVDVINDRYLRDFYRNRHNELHKDHHGEGGGSCCEGCAARGQCAAKFLPV</sequence>
<dbReference type="Pfam" id="PF12224">
    <property type="entry name" value="Amidoligase_2"/>
    <property type="match status" value="1"/>
</dbReference>
<accession>A0ABD3NUM5</accession>
<organism evidence="1 2">
    <name type="scientific">Cyclotella atomus</name>
    <dbReference type="NCBI Taxonomy" id="382360"/>
    <lineage>
        <taxon>Eukaryota</taxon>
        <taxon>Sar</taxon>
        <taxon>Stramenopiles</taxon>
        <taxon>Ochrophyta</taxon>
        <taxon>Bacillariophyta</taxon>
        <taxon>Coscinodiscophyceae</taxon>
        <taxon>Thalassiosirophycidae</taxon>
        <taxon>Stephanodiscales</taxon>
        <taxon>Stephanodiscaceae</taxon>
        <taxon>Cyclotella</taxon>
    </lineage>
</organism>
<evidence type="ECO:0000313" key="1">
    <source>
        <dbReference type="EMBL" id="KAL3779148.1"/>
    </source>
</evidence>
<reference evidence="1 2" key="1">
    <citation type="submission" date="2024-10" db="EMBL/GenBank/DDBJ databases">
        <title>Updated reference genomes for cyclostephanoid diatoms.</title>
        <authorList>
            <person name="Roberts W.R."/>
            <person name="Alverson A.J."/>
        </authorList>
    </citation>
    <scope>NUCLEOTIDE SEQUENCE [LARGE SCALE GENOMIC DNA]</scope>
    <source>
        <strain evidence="1 2">AJA010-31</strain>
    </source>
</reference>
<protein>
    <recommendedName>
        <fullName evidence="3">Amidoligase enzyme</fullName>
    </recommendedName>
</protein>
<dbReference type="PANTHER" id="PTHR36847">
    <property type="entry name" value="AMIDOLIGASE ENZYME"/>
    <property type="match status" value="1"/>
</dbReference>
<gene>
    <name evidence="1" type="ORF">ACHAWO_002843</name>
</gene>
<proteinExistence type="predicted"/>
<evidence type="ECO:0008006" key="3">
    <source>
        <dbReference type="Google" id="ProtNLM"/>
    </source>
</evidence>